<comment type="caution">
    <text evidence="1">The sequence shown here is derived from an EMBL/GenBank/DDBJ whole genome shotgun (WGS) entry which is preliminary data.</text>
</comment>
<evidence type="ECO:0000313" key="2">
    <source>
        <dbReference type="Proteomes" id="UP000499080"/>
    </source>
</evidence>
<gene>
    <name evidence="1" type="ORF">AVEN_186491_1</name>
</gene>
<reference evidence="1 2" key="1">
    <citation type="journal article" date="2019" name="Sci. Rep.">
        <title>Orb-weaving spider Araneus ventricosus genome elucidates the spidroin gene catalogue.</title>
        <authorList>
            <person name="Kono N."/>
            <person name="Nakamura H."/>
            <person name="Ohtoshi R."/>
            <person name="Moran D.A.P."/>
            <person name="Shinohara A."/>
            <person name="Yoshida Y."/>
            <person name="Fujiwara M."/>
            <person name="Mori M."/>
            <person name="Tomita M."/>
            <person name="Arakawa K."/>
        </authorList>
    </citation>
    <scope>NUCLEOTIDE SEQUENCE [LARGE SCALE GENOMIC DNA]</scope>
</reference>
<organism evidence="1 2">
    <name type="scientific">Araneus ventricosus</name>
    <name type="common">Orbweaver spider</name>
    <name type="synonym">Epeira ventricosa</name>
    <dbReference type="NCBI Taxonomy" id="182803"/>
    <lineage>
        <taxon>Eukaryota</taxon>
        <taxon>Metazoa</taxon>
        <taxon>Ecdysozoa</taxon>
        <taxon>Arthropoda</taxon>
        <taxon>Chelicerata</taxon>
        <taxon>Arachnida</taxon>
        <taxon>Araneae</taxon>
        <taxon>Araneomorphae</taxon>
        <taxon>Entelegynae</taxon>
        <taxon>Araneoidea</taxon>
        <taxon>Araneidae</taxon>
        <taxon>Araneus</taxon>
    </lineage>
</organism>
<dbReference type="Proteomes" id="UP000499080">
    <property type="component" value="Unassembled WGS sequence"/>
</dbReference>
<sequence length="106" mass="11657">MPLILLAAVENILPSTHTIYIQIGARNMQYHPCQKSNESSCSRLRSVISRVNSPVPGQKSCRCQRIQPSSLRAEQLSHSCLSTTFTCVAEWSRSSGTVTSVYSPST</sequence>
<name>A0A4Y2UL50_ARAVE</name>
<proteinExistence type="predicted"/>
<dbReference type="AlphaFoldDB" id="A0A4Y2UL50"/>
<protein>
    <submittedName>
        <fullName evidence="1">Uncharacterized protein</fullName>
    </submittedName>
</protein>
<dbReference type="EMBL" id="BGPR01037990">
    <property type="protein sequence ID" value="GBO13739.1"/>
    <property type="molecule type" value="Genomic_DNA"/>
</dbReference>
<keyword evidence="2" id="KW-1185">Reference proteome</keyword>
<evidence type="ECO:0000313" key="1">
    <source>
        <dbReference type="EMBL" id="GBO13739.1"/>
    </source>
</evidence>
<accession>A0A4Y2UL50</accession>